<dbReference type="InterPro" id="IPR052155">
    <property type="entry name" value="Biofilm_reg_signaling"/>
</dbReference>
<feature type="transmembrane region" description="Helical" evidence="2">
    <location>
        <begin position="159"/>
        <end position="178"/>
    </location>
</feature>
<dbReference type="CDD" id="cd01949">
    <property type="entry name" value="GGDEF"/>
    <property type="match status" value="1"/>
</dbReference>
<evidence type="ECO:0000256" key="1">
    <source>
        <dbReference type="SAM" id="MobiDB-lite"/>
    </source>
</evidence>
<dbReference type="EMBL" id="BJLR01000001">
    <property type="protein sequence ID" value="GEA86214.1"/>
    <property type="molecule type" value="Genomic_DNA"/>
</dbReference>
<feature type="transmembrane region" description="Helical" evidence="2">
    <location>
        <begin position="101"/>
        <end position="120"/>
    </location>
</feature>
<dbReference type="RefSeq" id="WP_141371845.1">
    <property type="nucleotide sequence ID" value="NZ_BJLR01000001.1"/>
</dbReference>
<dbReference type="PANTHER" id="PTHR44757:SF2">
    <property type="entry name" value="BIOFILM ARCHITECTURE MAINTENANCE PROTEIN MBAA"/>
    <property type="match status" value="1"/>
</dbReference>
<dbReference type="Pfam" id="PF00990">
    <property type="entry name" value="GGDEF"/>
    <property type="match status" value="1"/>
</dbReference>
<dbReference type="InterPro" id="IPR000160">
    <property type="entry name" value="GGDEF_dom"/>
</dbReference>
<feature type="domain" description="GGDEF" evidence="3">
    <location>
        <begin position="355"/>
        <end position="488"/>
    </location>
</feature>
<dbReference type="PROSITE" id="PS50887">
    <property type="entry name" value="GGDEF"/>
    <property type="match status" value="1"/>
</dbReference>
<feature type="compositionally biased region" description="Basic and acidic residues" evidence="1">
    <location>
        <begin position="469"/>
        <end position="494"/>
    </location>
</feature>
<gene>
    <name evidence="4" type="ORF">CCE01nite_01630</name>
</gene>
<feature type="transmembrane region" description="Helical" evidence="2">
    <location>
        <begin position="7"/>
        <end position="27"/>
    </location>
</feature>
<dbReference type="PANTHER" id="PTHR44757">
    <property type="entry name" value="DIGUANYLATE CYCLASE DGCP"/>
    <property type="match status" value="1"/>
</dbReference>
<dbReference type="Proteomes" id="UP000317046">
    <property type="component" value="Unassembled WGS sequence"/>
</dbReference>
<evidence type="ECO:0000256" key="2">
    <source>
        <dbReference type="SAM" id="Phobius"/>
    </source>
</evidence>
<evidence type="ECO:0000313" key="5">
    <source>
        <dbReference type="Proteomes" id="UP000317046"/>
    </source>
</evidence>
<protein>
    <recommendedName>
        <fullName evidence="3">GGDEF domain-containing protein</fullName>
    </recommendedName>
</protein>
<sequence>MNPRGRVPAHAALVATGLAIAATFLASSGVLRASMLVLASAIPLTIVLVLLARHRVRRAASWTLLCAALGVLTVNGLAWVVDVSGQDVDPAEPGLVVDVTLPIGYLLLFAAAIAILLPFARRDSGGLVEAAVLWLACASLLWTVLVHPALVATGAPVGVRLYTLLLVVLVSGIGGMVLRAALVHRAARPALVYVCTSVLLTLVGNVAIVLTTDPATGLYAPWVATLWILGYSCLAAAAVHPTHARVAEGAEPPSDRLGPARLATLGVALGLNPLLAGVQEAFRGDVDWLLLTVGTALIVPLVVARIAGLARRQARAERALAHLATHDELTGLENRRAGLEQLQRTLDRVADGRTAGVTVLFLDVDGLKDINDTYGHGAGDALITAVAERLVTTLGPGPRVARFGGDEFLVVDEGGPDTGDVVARLRACLDRPVPFGDLVLGTGASIGVHHVPAGVRSTTAEAVAQADQRMYEDKRRRTGERRAERTGDRAGVEA</sequence>
<keyword evidence="2" id="KW-1133">Transmembrane helix</keyword>
<keyword evidence="5" id="KW-1185">Reference proteome</keyword>
<feature type="transmembrane region" description="Helical" evidence="2">
    <location>
        <begin position="288"/>
        <end position="308"/>
    </location>
</feature>
<feature type="transmembrane region" description="Helical" evidence="2">
    <location>
        <begin position="218"/>
        <end position="239"/>
    </location>
</feature>
<evidence type="ECO:0000313" key="4">
    <source>
        <dbReference type="EMBL" id="GEA86214.1"/>
    </source>
</evidence>
<evidence type="ECO:0000259" key="3">
    <source>
        <dbReference type="PROSITE" id="PS50887"/>
    </source>
</evidence>
<reference evidence="4" key="1">
    <citation type="submission" date="2019-06" db="EMBL/GenBank/DDBJ databases">
        <title>Whole genome shotgun sequence of Cellulomonas cellasea NBRC 3753.</title>
        <authorList>
            <person name="Hosoyama A."/>
            <person name="Uohara A."/>
            <person name="Ohji S."/>
            <person name="Ichikawa N."/>
        </authorList>
    </citation>
    <scope>NUCLEOTIDE SEQUENCE [LARGE SCALE GENOMIC DNA]</scope>
    <source>
        <strain evidence="4">NBRC 3753</strain>
    </source>
</reference>
<dbReference type="InterPro" id="IPR043128">
    <property type="entry name" value="Rev_trsase/Diguanyl_cyclase"/>
</dbReference>
<feature type="transmembrane region" description="Helical" evidence="2">
    <location>
        <begin position="190"/>
        <end position="212"/>
    </location>
</feature>
<dbReference type="AlphaFoldDB" id="A0A4Y3KS27"/>
<feature type="transmembrane region" description="Helical" evidence="2">
    <location>
        <begin position="260"/>
        <end position="282"/>
    </location>
</feature>
<dbReference type="SUPFAM" id="SSF55073">
    <property type="entry name" value="Nucleotide cyclase"/>
    <property type="match status" value="1"/>
</dbReference>
<dbReference type="NCBIfam" id="TIGR00254">
    <property type="entry name" value="GGDEF"/>
    <property type="match status" value="1"/>
</dbReference>
<feature type="region of interest" description="Disordered" evidence="1">
    <location>
        <begin position="461"/>
        <end position="494"/>
    </location>
</feature>
<dbReference type="InterPro" id="IPR029787">
    <property type="entry name" value="Nucleotide_cyclase"/>
</dbReference>
<dbReference type="Gene3D" id="3.30.70.270">
    <property type="match status" value="1"/>
</dbReference>
<comment type="caution">
    <text evidence="4">The sequence shown here is derived from an EMBL/GenBank/DDBJ whole genome shotgun (WGS) entry which is preliminary data.</text>
</comment>
<organism evidence="4 5">
    <name type="scientific">Cellulomonas cellasea</name>
    <dbReference type="NCBI Taxonomy" id="43670"/>
    <lineage>
        <taxon>Bacteria</taxon>
        <taxon>Bacillati</taxon>
        <taxon>Actinomycetota</taxon>
        <taxon>Actinomycetes</taxon>
        <taxon>Micrococcales</taxon>
        <taxon>Cellulomonadaceae</taxon>
        <taxon>Cellulomonas</taxon>
    </lineage>
</organism>
<proteinExistence type="predicted"/>
<dbReference type="SMART" id="SM00267">
    <property type="entry name" value="GGDEF"/>
    <property type="match status" value="1"/>
</dbReference>
<feature type="transmembrane region" description="Helical" evidence="2">
    <location>
        <begin position="132"/>
        <end position="153"/>
    </location>
</feature>
<feature type="transmembrane region" description="Helical" evidence="2">
    <location>
        <begin position="59"/>
        <end position="81"/>
    </location>
</feature>
<keyword evidence="2" id="KW-0812">Transmembrane</keyword>
<accession>A0A4Y3KS27</accession>
<keyword evidence="2" id="KW-0472">Membrane</keyword>
<feature type="transmembrane region" description="Helical" evidence="2">
    <location>
        <begin position="33"/>
        <end position="52"/>
    </location>
</feature>
<name>A0A4Y3KS27_9CELL</name>